<sequence>MSKESVFPASCDREKVHSILLTCRGYPDATVEQKSVIRDLVLVLDKLDVELYHLETRDDQPIIDESDQIGFSCILLLRCSESSLEMIKERLRLIKGVTKVTMDGQDFTTVTSQLPNVKIPKHVSDLDQCRHLLLKFQPELQTDHPGFSDIAYRKRRQEIARLAFDHRYGDLLPEVEYTPEEIQTWKTVYEKMVSLHSTKACAEYMHGFRLLEKYGGFGPDNITQLRVVSSFLERSSGFSLRPVAGLVDPRDFLAHLAFRVFPCTQYIRHHSRPFHTPEPDCIHELLGHMPLLTNRKFADFCQLLGLLSLGSSDEEITRIASVYWFTVEFGLCQEGDEIRALGAGLLSSYGELENAFSDRAEKRAFLPELSAIQPYDDVGYQPVYFVCDSIAQMKKQFREYMFTLEKHIWPHYDPYTRTIQMLTPAKLRKTILSEMQQSVHLILNTESEGQPADSETNSETLRENNNIRLI</sequence>
<feature type="binding site" evidence="7">
    <location>
        <position position="328"/>
    </location>
    <ligand>
        <name>Fe cation</name>
        <dbReference type="ChEBI" id="CHEBI:24875"/>
    </ligand>
</feature>
<evidence type="ECO:0000256" key="7">
    <source>
        <dbReference type="PIRSR" id="PIRSR601273-2"/>
    </source>
</evidence>
<accession>A0A8E0RR45</accession>
<dbReference type="GO" id="GO:0005506">
    <property type="term" value="F:iron ion binding"/>
    <property type="evidence" value="ECO:0007669"/>
    <property type="project" value="InterPro"/>
</dbReference>
<dbReference type="InterPro" id="IPR001273">
    <property type="entry name" value="ArAA_hydroxylase"/>
</dbReference>
<feature type="region of interest" description="Disordered" evidence="8">
    <location>
        <begin position="443"/>
        <end position="466"/>
    </location>
</feature>
<feature type="binding site" evidence="7">
    <location>
        <position position="288"/>
    </location>
    <ligand>
        <name>Fe cation</name>
        <dbReference type="ChEBI" id="CHEBI:24875"/>
    </ligand>
</feature>
<dbReference type="PROSITE" id="PS00367">
    <property type="entry name" value="BH4_AAA_HYDROXYL_1"/>
    <property type="match status" value="1"/>
</dbReference>
<evidence type="ECO:0000256" key="3">
    <source>
        <dbReference type="ARBA" id="ARBA00022723"/>
    </source>
</evidence>
<dbReference type="GO" id="GO:0005737">
    <property type="term" value="C:cytoplasm"/>
    <property type="evidence" value="ECO:0007669"/>
    <property type="project" value="TreeGrafter"/>
</dbReference>
<feature type="binding site" evidence="7">
    <location>
        <position position="283"/>
    </location>
    <ligand>
        <name>Fe cation</name>
        <dbReference type="ChEBI" id="CHEBI:24875"/>
    </ligand>
</feature>
<dbReference type="Pfam" id="PF00351">
    <property type="entry name" value="Biopterin_H"/>
    <property type="match status" value="1"/>
</dbReference>
<evidence type="ECO:0000256" key="4">
    <source>
        <dbReference type="ARBA" id="ARBA00023002"/>
    </source>
</evidence>
<keyword evidence="6" id="KW-0503">Monooxygenase</keyword>
<dbReference type="GO" id="GO:0004511">
    <property type="term" value="F:tyrosine 3-monooxygenase activity"/>
    <property type="evidence" value="ECO:0007669"/>
    <property type="project" value="TreeGrafter"/>
</dbReference>
<protein>
    <submittedName>
        <fullName evidence="10">Biopterin-dependent aromatic amino acid hydroxylase</fullName>
    </submittedName>
</protein>
<evidence type="ECO:0000313" key="11">
    <source>
        <dbReference type="Proteomes" id="UP000728185"/>
    </source>
</evidence>
<organism evidence="10 11">
    <name type="scientific">Fasciolopsis buskii</name>
    <dbReference type="NCBI Taxonomy" id="27845"/>
    <lineage>
        <taxon>Eukaryota</taxon>
        <taxon>Metazoa</taxon>
        <taxon>Spiralia</taxon>
        <taxon>Lophotrochozoa</taxon>
        <taxon>Platyhelminthes</taxon>
        <taxon>Trematoda</taxon>
        <taxon>Digenea</taxon>
        <taxon>Plagiorchiida</taxon>
        <taxon>Echinostomata</taxon>
        <taxon>Echinostomatoidea</taxon>
        <taxon>Fasciolidae</taxon>
        <taxon>Fasciolopsis</taxon>
    </lineage>
</organism>
<keyword evidence="5 7" id="KW-0408">Iron</keyword>
<dbReference type="GO" id="GO:0043204">
    <property type="term" value="C:perikaryon"/>
    <property type="evidence" value="ECO:0007669"/>
    <property type="project" value="TreeGrafter"/>
</dbReference>
<comment type="caution">
    <text evidence="10">The sequence shown here is derived from an EMBL/GenBank/DDBJ whole genome shotgun (WGS) entry which is preliminary data.</text>
</comment>
<dbReference type="InterPro" id="IPR036329">
    <property type="entry name" value="Aro-AA_hydroxylase_C_sf"/>
</dbReference>
<dbReference type="SUPFAM" id="SSF56534">
    <property type="entry name" value="Aromatic aminoacid monoxygenases, catalytic and oligomerization domains"/>
    <property type="match status" value="1"/>
</dbReference>
<dbReference type="PRINTS" id="PR00372">
    <property type="entry name" value="FYWHYDRXLASE"/>
</dbReference>
<proteinExistence type="inferred from homology"/>
<dbReference type="EMBL" id="LUCM01006628">
    <property type="protein sequence ID" value="KAA0191014.1"/>
    <property type="molecule type" value="Genomic_DNA"/>
</dbReference>
<evidence type="ECO:0000256" key="1">
    <source>
        <dbReference type="ARBA" id="ARBA00001954"/>
    </source>
</evidence>
<dbReference type="AlphaFoldDB" id="A0A8E0RR45"/>
<dbReference type="Gene3D" id="1.10.800.10">
    <property type="entry name" value="Aromatic amino acid hydroxylase"/>
    <property type="match status" value="1"/>
</dbReference>
<dbReference type="PANTHER" id="PTHR11473">
    <property type="entry name" value="AROMATIC AMINO ACID HYDROXYLASE"/>
    <property type="match status" value="1"/>
</dbReference>
<keyword evidence="3 7" id="KW-0479">Metal-binding</keyword>
<dbReference type="PROSITE" id="PS51410">
    <property type="entry name" value="BH4_AAA_HYDROXYL_2"/>
    <property type="match status" value="1"/>
</dbReference>
<evidence type="ECO:0000259" key="9">
    <source>
        <dbReference type="PROSITE" id="PS51410"/>
    </source>
</evidence>
<dbReference type="OrthoDB" id="983542at2759"/>
<dbReference type="GO" id="GO:0030424">
    <property type="term" value="C:axon"/>
    <property type="evidence" value="ECO:0007669"/>
    <property type="project" value="TreeGrafter"/>
</dbReference>
<evidence type="ECO:0000256" key="6">
    <source>
        <dbReference type="ARBA" id="ARBA00023033"/>
    </source>
</evidence>
<name>A0A8E0RR45_9TREM</name>
<keyword evidence="4" id="KW-0560">Oxidoreductase</keyword>
<dbReference type="PANTHER" id="PTHR11473:SF15">
    <property type="entry name" value="TYROSINE 3-MONOOXYGENASE"/>
    <property type="match status" value="1"/>
</dbReference>
<keyword evidence="11" id="KW-1185">Reference proteome</keyword>
<dbReference type="InterPro" id="IPR019774">
    <property type="entry name" value="Aromatic-AA_hydroxylase_C"/>
</dbReference>
<evidence type="ECO:0000256" key="5">
    <source>
        <dbReference type="ARBA" id="ARBA00023004"/>
    </source>
</evidence>
<evidence type="ECO:0000256" key="2">
    <source>
        <dbReference type="ARBA" id="ARBA00009712"/>
    </source>
</evidence>
<dbReference type="InterPro" id="IPR018301">
    <property type="entry name" value="ArAA_hydroxylase_Fe/CU_BS"/>
</dbReference>
<dbReference type="Proteomes" id="UP000728185">
    <property type="component" value="Unassembled WGS sequence"/>
</dbReference>
<feature type="domain" description="Biopterin-dependent aromatic amino acid hydroxylase family profile" evidence="9">
    <location>
        <begin position="104"/>
        <end position="450"/>
    </location>
</feature>
<evidence type="ECO:0000256" key="8">
    <source>
        <dbReference type="SAM" id="MobiDB-lite"/>
    </source>
</evidence>
<reference evidence="10" key="1">
    <citation type="submission" date="2019-05" db="EMBL/GenBank/DDBJ databases">
        <title>Annotation for the trematode Fasciolopsis buski.</title>
        <authorList>
            <person name="Choi Y.-J."/>
        </authorList>
    </citation>
    <scope>NUCLEOTIDE SEQUENCE</scope>
    <source>
        <strain evidence="10">HT</strain>
        <tissue evidence="10">Whole worm</tissue>
    </source>
</reference>
<dbReference type="InterPro" id="IPR036951">
    <property type="entry name" value="ArAA_hydroxylase_sf"/>
</dbReference>
<comment type="similarity">
    <text evidence="2">Belongs to the biopterin-dependent aromatic amino acid hydroxylase family.</text>
</comment>
<evidence type="ECO:0000313" key="10">
    <source>
        <dbReference type="EMBL" id="KAA0191014.1"/>
    </source>
</evidence>
<gene>
    <name evidence="10" type="ORF">FBUS_06668</name>
</gene>
<comment type="cofactor">
    <cofactor evidence="1 7">
        <name>Fe(2+)</name>
        <dbReference type="ChEBI" id="CHEBI:29033"/>
    </cofactor>
</comment>
<dbReference type="GO" id="GO:0009072">
    <property type="term" value="P:aromatic amino acid metabolic process"/>
    <property type="evidence" value="ECO:0007669"/>
    <property type="project" value="InterPro"/>
</dbReference>